<sequence length="143" mass="15769">MRSGSEFKFSKCLFLRFFENDITSPFLYAITDEINGSKTLVVTNASGDEAIYGSVLLSRQAFATPLVSTYPNPVKETLFVTTNPNSGYVTIAILNNLGKHVLSLKSSELNQTVINVESLTSGLYFLRLTNDNGDVEVSKFLKL</sequence>
<dbReference type="InterPro" id="IPR026444">
    <property type="entry name" value="Secre_tail"/>
</dbReference>
<keyword evidence="1" id="KW-0732">Signal</keyword>
<accession>A0ABY3M8P8</accession>
<evidence type="ECO:0000313" key="4">
    <source>
        <dbReference type="Proteomes" id="UP000323621"/>
    </source>
</evidence>
<comment type="caution">
    <text evidence="3">The sequence shown here is derived from an EMBL/GenBank/DDBJ whole genome shotgun (WGS) entry which is preliminary data.</text>
</comment>
<organism evidence="3 4">
    <name type="scientific">Bizionia gelidisalsuginis</name>
    <dbReference type="NCBI Taxonomy" id="291188"/>
    <lineage>
        <taxon>Bacteria</taxon>
        <taxon>Pseudomonadati</taxon>
        <taxon>Bacteroidota</taxon>
        <taxon>Flavobacteriia</taxon>
        <taxon>Flavobacteriales</taxon>
        <taxon>Flavobacteriaceae</taxon>
        <taxon>Bizionia</taxon>
    </lineage>
</organism>
<dbReference type="EMBL" id="VSKN01000017">
    <property type="protein sequence ID" value="TYC10600.1"/>
    <property type="molecule type" value="Genomic_DNA"/>
</dbReference>
<protein>
    <submittedName>
        <fullName evidence="3">T9SS type A sorting domain-containing protein</fullName>
    </submittedName>
</protein>
<keyword evidence="4" id="KW-1185">Reference proteome</keyword>
<dbReference type="Proteomes" id="UP000323621">
    <property type="component" value="Unassembled WGS sequence"/>
</dbReference>
<dbReference type="NCBIfam" id="TIGR04183">
    <property type="entry name" value="Por_Secre_tail"/>
    <property type="match status" value="1"/>
</dbReference>
<evidence type="ECO:0000256" key="1">
    <source>
        <dbReference type="ARBA" id="ARBA00022729"/>
    </source>
</evidence>
<dbReference type="Pfam" id="PF18962">
    <property type="entry name" value="Por_Secre_tail"/>
    <property type="match status" value="1"/>
</dbReference>
<proteinExistence type="predicted"/>
<evidence type="ECO:0000259" key="2">
    <source>
        <dbReference type="Pfam" id="PF18962"/>
    </source>
</evidence>
<reference evidence="3 4" key="1">
    <citation type="submission" date="2019-08" db="EMBL/GenBank/DDBJ databases">
        <title>Genomes of Antarctic Bizionia species.</title>
        <authorList>
            <person name="Bowman J.P."/>
        </authorList>
    </citation>
    <scope>NUCLEOTIDE SEQUENCE [LARGE SCALE GENOMIC DNA]</scope>
    <source>
        <strain evidence="3 4">IC164</strain>
    </source>
</reference>
<name>A0ABY3M8P8_9FLAO</name>
<feature type="domain" description="Secretion system C-terminal sorting" evidence="2">
    <location>
        <begin position="70"/>
        <end position="140"/>
    </location>
</feature>
<evidence type="ECO:0000313" key="3">
    <source>
        <dbReference type="EMBL" id="TYC10600.1"/>
    </source>
</evidence>
<gene>
    <name evidence="3" type="ORF">ES677_11720</name>
</gene>